<reference evidence="1" key="1">
    <citation type="submission" date="2022-06" db="EMBL/GenBank/DDBJ databases">
        <title>Leptospira isolates from biofilms formed at urban environments.</title>
        <authorList>
            <person name="Ribeiro P.S."/>
            <person name="Sousa T."/>
            <person name="Carvalho N."/>
            <person name="Aburjaile F."/>
            <person name="Neves F."/>
            <person name="Oliveira D."/>
            <person name="Blanco L."/>
            <person name="Lima J."/>
            <person name="Costa F."/>
            <person name="Brenig B."/>
            <person name="Soares S."/>
            <person name="Ramos R."/>
            <person name="Goes-Neto A."/>
            <person name="Matiuzzi M."/>
            <person name="Azevedo V."/>
            <person name="Ristow P."/>
        </authorList>
    </citation>
    <scope>NUCLEOTIDE SEQUENCE</scope>
    <source>
        <strain evidence="1">VSF7</strain>
    </source>
</reference>
<dbReference type="EMBL" id="JAMQQD010000001">
    <property type="protein sequence ID" value="MCW7513931.1"/>
    <property type="molecule type" value="Genomic_DNA"/>
</dbReference>
<dbReference type="InterPro" id="IPR007922">
    <property type="entry name" value="DciA-like"/>
</dbReference>
<evidence type="ECO:0000313" key="1">
    <source>
        <dbReference type="EMBL" id="MCW7513931.1"/>
    </source>
</evidence>
<dbReference type="PANTHER" id="PTHR36456">
    <property type="entry name" value="UPF0232 PROTEIN SCO3875"/>
    <property type="match status" value="1"/>
</dbReference>
<protein>
    <submittedName>
        <fullName evidence="1">DUF721 domain-containing protein</fullName>
    </submittedName>
</protein>
<comment type="caution">
    <text evidence="1">The sequence shown here is derived from an EMBL/GenBank/DDBJ whole genome shotgun (WGS) entry which is preliminary data.</text>
</comment>
<sequence length="107" mass="12490">MKKVELSELFQSLEKLGLDRETVFQDQILKKLRLQWNDIVGDVFGKQSFPKSIDGKKLTVVCRHSMVSQELEFQKSELLQKINRITSPVLLEKIHFKTGNEFQNPRS</sequence>
<name>A0A2N0AX92_9LEPT</name>
<dbReference type="PANTHER" id="PTHR36456:SF1">
    <property type="entry name" value="UPF0232 PROTEIN SCO3875"/>
    <property type="match status" value="1"/>
</dbReference>
<gene>
    <name evidence="1" type="ORF">ND810_02085</name>
</gene>
<dbReference type="GeneID" id="93340581"/>
<dbReference type="RefSeq" id="WP_100725611.1">
    <property type="nucleotide sequence ID" value="NZ_JAMQPS010000001.1"/>
</dbReference>
<dbReference type="AlphaFoldDB" id="A0A2N0AX92"/>
<dbReference type="Proteomes" id="UP001209694">
    <property type="component" value="Unassembled WGS sequence"/>
</dbReference>
<evidence type="ECO:0000313" key="2">
    <source>
        <dbReference type="Proteomes" id="UP001209694"/>
    </source>
</evidence>
<dbReference type="Pfam" id="PF05258">
    <property type="entry name" value="DciA"/>
    <property type="match status" value="1"/>
</dbReference>
<organism evidence="1 2">
    <name type="scientific">Leptospira levettii</name>
    <dbReference type="NCBI Taxonomy" id="2023178"/>
    <lineage>
        <taxon>Bacteria</taxon>
        <taxon>Pseudomonadati</taxon>
        <taxon>Spirochaetota</taxon>
        <taxon>Spirochaetia</taxon>
        <taxon>Leptospirales</taxon>
        <taxon>Leptospiraceae</taxon>
        <taxon>Leptospira</taxon>
    </lineage>
</organism>
<proteinExistence type="predicted"/>
<accession>A0A2N0AX92</accession>